<reference evidence="1" key="1">
    <citation type="submission" date="2024-12" db="EMBL/GenBank/DDBJ databases">
        <authorList>
            <person name="Wu N."/>
        </authorList>
    </citation>
    <scope>NUCLEOTIDE SEQUENCE</scope>
    <source>
        <strain evidence="1">P15</strain>
    </source>
</reference>
<name>A0ACC7NY60_9BACL</name>
<proteinExistence type="predicted"/>
<keyword evidence="2" id="KW-1185">Reference proteome</keyword>
<evidence type="ECO:0000313" key="2">
    <source>
        <dbReference type="Proteomes" id="UP001631969"/>
    </source>
</evidence>
<gene>
    <name evidence="1" type="ORF">ACI1P1_08405</name>
</gene>
<dbReference type="Proteomes" id="UP001631969">
    <property type="component" value="Unassembled WGS sequence"/>
</dbReference>
<sequence>MMETDVEKKALSLVERSPNVVVGSIGEDGFPNMKMMFNARFREGMSVFYFSTNTSSRRTAQFNKRPQAGLYFADEGKFNGLMLLGTMEVLHDQEFKDLIWHEGDEIYYPLGRTDPDYCVYRFTAQKGRYYDQLASTDFEVPLKQQMAQTGG</sequence>
<dbReference type="EMBL" id="JBJURJ010000004">
    <property type="protein sequence ID" value="MFM9328304.1"/>
    <property type="molecule type" value="Genomic_DNA"/>
</dbReference>
<evidence type="ECO:0000313" key="1">
    <source>
        <dbReference type="EMBL" id="MFM9328304.1"/>
    </source>
</evidence>
<comment type="caution">
    <text evidence="1">The sequence shown here is derived from an EMBL/GenBank/DDBJ whole genome shotgun (WGS) entry which is preliminary data.</text>
</comment>
<organism evidence="1 2">
    <name type="scientific">Paenibacillus mesotrionivorans</name>
    <dbReference type="NCBI Taxonomy" id="3160968"/>
    <lineage>
        <taxon>Bacteria</taxon>
        <taxon>Bacillati</taxon>
        <taxon>Bacillota</taxon>
        <taxon>Bacilli</taxon>
        <taxon>Bacillales</taxon>
        <taxon>Paenibacillaceae</taxon>
        <taxon>Paenibacillus</taxon>
    </lineage>
</organism>
<protein>
    <submittedName>
        <fullName evidence="1">Pyridoxamine 5'-phosphate oxidase family protein</fullName>
    </submittedName>
</protein>
<accession>A0ACC7NY60</accession>